<feature type="compositionally biased region" description="Polar residues" evidence="1">
    <location>
        <begin position="33"/>
        <end position="45"/>
    </location>
</feature>
<feature type="region of interest" description="Disordered" evidence="1">
    <location>
        <begin position="28"/>
        <end position="150"/>
    </location>
</feature>
<dbReference type="AlphaFoldDB" id="A0A7S2WWM8"/>
<evidence type="ECO:0000313" key="2">
    <source>
        <dbReference type="EMBL" id="CAD9709988.1"/>
    </source>
</evidence>
<reference evidence="2" key="1">
    <citation type="submission" date="2021-01" db="EMBL/GenBank/DDBJ databases">
        <authorList>
            <person name="Corre E."/>
            <person name="Pelletier E."/>
            <person name="Niang G."/>
            <person name="Scheremetjew M."/>
            <person name="Finn R."/>
            <person name="Kale V."/>
            <person name="Holt S."/>
            <person name="Cochrane G."/>
            <person name="Meng A."/>
            <person name="Brown T."/>
            <person name="Cohen L."/>
        </authorList>
    </citation>
    <scope>NUCLEOTIDE SEQUENCE</scope>
    <source>
        <strain evidence="2">CCMP1243</strain>
    </source>
</reference>
<evidence type="ECO:0000256" key="1">
    <source>
        <dbReference type="SAM" id="MobiDB-lite"/>
    </source>
</evidence>
<organism evidence="2">
    <name type="scientific">Rhizochromulina marina</name>
    <dbReference type="NCBI Taxonomy" id="1034831"/>
    <lineage>
        <taxon>Eukaryota</taxon>
        <taxon>Sar</taxon>
        <taxon>Stramenopiles</taxon>
        <taxon>Ochrophyta</taxon>
        <taxon>Dictyochophyceae</taxon>
        <taxon>Rhizochromulinales</taxon>
        <taxon>Rhizochromulina</taxon>
    </lineage>
</organism>
<dbReference type="EMBL" id="HBHJ01031707">
    <property type="protein sequence ID" value="CAD9709988.1"/>
    <property type="molecule type" value="Transcribed_RNA"/>
</dbReference>
<accession>A0A7S2WWM8</accession>
<name>A0A7S2WWM8_9STRA</name>
<proteinExistence type="predicted"/>
<protein>
    <submittedName>
        <fullName evidence="2">Uncharacterized protein</fullName>
    </submittedName>
</protein>
<sequence length="150" mass="15249">MVPQPQSLYSPPSLQAYLAQGDQESGWALGVPLSQSRPTLAQKSQLKGAERKSLTTRTPAKAPAQAAVSTSEAAGLGAHTGGRNEAPGETGRQGPPPTGAAAAPEVGQSAGAGVEDVAAMDNADAARASDILGEDSTSSFPWTSWPWPWG</sequence>
<feature type="compositionally biased region" description="Low complexity" evidence="1">
    <location>
        <begin position="116"/>
        <end position="150"/>
    </location>
</feature>
<gene>
    <name evidence="2" type="ORF">RMAR1173_LOCUS20981</name>
</gene>